<dbReference type="EMBL" id="CM056819">
    <property type="protein sequence ID" value="KAJ8625710.1"/>
    <property type="molecule type" value="Genomic_DNA"/>
</dbReference>
<sequence length="269" mass="30476">MSTYFFRKRFKAPFNLLQRLGPARSSQFRGYTGSPNHKWSDKQLHEAKKPLHSKSWISYAVPAALVVIAGGAMFVHHNDKKRAILKGSSQRTGSERNIRGLGPVIGGPFKLIDTDCNSVTDRDLRGNWTLIYFGYTSSPDVGPEEVKKMAKAIDILESEQNPNIKPVFISIDPERDSPSHLRAYLEEFDTRIIGLTGSISAIRQTAQEYRIYFKKFDEEGGDYLIETSHKMYLMNPDMELVRCFGVEYDAEQLCEEILNEVKGVASSDK</sequence>
<accession>A0ACC2KX21</accession>
<gene>
    <name evidence="1" type="ORF">MRB53_034240</name>
</gene>
<proteinExistence type="predicted"/>
<dbReference type="Proteomes" id="UP001234297">
    <property type="component" value="Chromosome 11"/>
</dbReference>
<comment type="caution">
    <text evidence="1">The sequence shown here is derived from an EMBL/GenBank/DDBJ whole genome shotgun (WGS) entry which is preliminary data.</text>
</comment>
<evidence type="ECO:0000313" key="2">
    <source>
        <dbReference type="Proteomes" id="UP001234297"/>
    </source>
</evidence>
<keyword evidence="2" id="KW-1185">Reference proteome</keyword>
<evidence type="ECO:0000313" key="1">
    <source>
        <dbReference type="EMBL" id="KAJ8625710.1"/>
    </source>
</evidence>
<organism evidence="1 2">
    <name type="scientific">Persea americana</name>
    <name type="common">Avocado</name>
    <dbReference type="NCBI Taxonomy" id="3435"/>
    <lineage>
        <taxon>Eukaryota</taxon>
        <taxon>Viridiplantae</taxon>
        <taxon>Streptophyta</taxon>
        <taxon>Embryophyta</taxon>
        <taxon>Tracheophyta</taxon>
        <taxon>Spermatophyta</taxon>
        <taxon>Magnoliopsida</taxon>
        <taxon>Magnoliidae</taxon>
        <taxon>Laurales</taxon>
        <taxon>Lauraceae</taxon>
        <taxon>Persea</taxon>
    </lineage>
</organism>
<name>A0ACC2KX21_PERAE</name>
<protein>
    <submittedName>
        <fullName evidence="1">Uncharacterized protein</fullName>
    </submittedName>
</protein>
<reference evidence="1 2" key="1">
    <citation type="journal article" date="2022" name="Hortic Res">
        <title>A haplotype resolved chromosomal level avocado genome allows analysis of novel avocado genes.</title>
        <authorList>
            <person name="Nath O."/>
            <person name="Fletcher S.J."/>
            <person name="Hayward A."/>
            <person name="Shaw L.M."/>
            <person name="Masouleh A.K."/>
            <person name="Furtado A."/>
            <person name="Henry R.J."/>
            <person name="Mitter N."/>
        </authorList>
    </citation>
    <scope>NUCLEOTIDE SEQUENCE [LARGE SCALE GENOMIC DNA]</scope>
    <source>
        <strain evidence="2">cv. Hass</strain>
    </source>
</reference>